<feature type="compositionally biased region" description="Acidic residues" evidence="1">
    <location>
        <begin position="127"/>
        <end position="136"/>
    </location>
</feature>
<organism evidence="2 3">
    <name type="scientific">Leucocoprinus birnbaumii</name>
    <dbReference type="NCBI Taxonomy" id="56174"/>
    <lineage>
        <taxon>Eukaryota</taxon>
        <taxon>Fungi</taxon>
        <taxon>Dikarya</taxon>
        <taxon>Basidiomycota</taxon>
        <taxon>Agaricomycotina</taxon>
        <taxon>Agaricomycetes</taxon>
        <taxon>Agaricomycetidae</taxon>
        <taxon>Agaricales</taxon>
        <taxon>Agaricineae</taxon>
        <taxon>Agaricaceae</taxon>
        <taxon>Leucocoprinus</taxon>
    </lineage>
</organism>
<feature type="compositionally biased region" description="Low complexity" evidence="1">
    <location>
        <begin position="74"/>
        <end position="97"/>
    </location>
</feature>
<name>A0AAD5YTK8_9AGAR</name>
<feature type="region of interest" description="Disordered" evidence="1">
    <location>
        <begin position="184"/>
        <end position="255"/>
    </location>
</feature>
<reference evidence="2" key="1">
    <citation type="submission" date="2022-07" db="EMBL/GenBank/DDBJ databases">
        <title>Genome Sequence of Leucocoprinus birnbaumii.</title>
        <authorList>
            <person name="Buettner E."/>
        </authorList>
    </citation>
    <scope>NUCLEOTIDE SEQUENCE</scope>
    <source>
        <strain evidence="2">VT141</strain>
    </source>
</reference>
<protein>
    <submittedName>
        <fullName evidence="2">Uncharacterized protein</fullName>
    </submittedName>
</protein>
<sequence length="389" mass="40844">MSSAPRIAGSQSEGHVRDNASHYVPPRTKFGEMNTGYGTSNGNGSALGSGSNGSKCSKPLSRTYSEPNQQTYNSSSAREGYSSSGGATSVSGARVGAKASMSPVPARNAGVRVVLIESPSWLGSYPSDDDSDDDSDGVSVFPLSPITSPAISSRLLGPSRSEPASTFAASMGLAADRLASDDGSENFVHFRSPKPEKPATLIPFSPAHSSELSGGRSNGNSENRNGKPRQRQTPVSSPRRNLYNSTQQPPVAGPSESFVDLVEKVSQLVEDLRVQIISPPTQTDAVRLHDEDLRKQKLLSKSKRSLSPRTAVGGPNEMMNITSPRSNLQRQLQSPGASAGVPANSVLFSQGTSLATPRNNSSNAISSPCKHCRGTGQPGFRAAIAEYLA</sequence>
<gene>
    <name evidence="2" type="ORF">NP233_g6543</name>
</gene>
<dbReference type="AlphaFoldDB" id="A0AAD5YTK8"/>
<feature type="compositionally biased region" description="Polar residues" evidence="1">
    <location>
        <begin position="60"/>
        <end position="73"/>
    </location>
</feature>
<evidence type="ECO:0000313" key="3">
    <source>
        <dbReference type="Proteomes" id="UP001213000"/>
    </source>
</evidence>
<feature type="region of interest" description="Disordered" evidence="1">
    <location>
        <begin position="121"/>
        <end position="164"/>
    </location>
</feature>
<dbReference type="Proteomes" id="UP001213000">
    <property type="component" value="Unassembled WGS sequence"/>
</dbReference>
<comment type="caution">
    <text evidence="2">The sequence shown here is derived from an EMBL/GenBank/DDBJ whole genome shotgun (WGS) entry which is preliminary data.</text>
</comment>
<feature type="compositionally biased region" description="Low complexity" evidence="1">
    <location>
        <begin position="209"/>
        <end position="223"/>
    </location>
</feature>
<evidence type="ECO:0000256" key="1">
    <source>
        <dbReference type="SAM" id="MobiDB-lite"/>
    </source>
</evidence>
<keyword evidence="3" id="KW-1185">Reference proteome</keyword>
<feature type="compositionally biased region" description="Polar residues" evidence="1">
    <location>
        <begin position="231"/>
        <end position="249"/>
    </location>
</feature>
<accession>A0AAD5YTK8</accession>
<proteinExistence type="predicted"/>
<dbReference type="EMBL" id="JANIEX010000432">
    <property type="protein sequence ID" value="KAJ3567178.1"/>
    <property type="molecule type" value="Genomic_DNA"/>
</dbReference>
<feature type="compositionally biased region" description="Gly residues" evidence="1">
    <location>
        <begin position="39"/>
        <end position="51"/>
    </location>
</feature>
<feature type="region of interest" description="Disordered" evidence="1">
    <location>
        <begin position="1"/>
        <end position="109"/>
    </location>
</feature>
<feature type="compositionally biased region" description="Polar residues" evidence="1">
    <location>
        <begin position="1"/>
        <end position="13"/>
    </location>
</feature>
<evidence type="ECO:0000313" key="2">
    <source>
        <dbReference type="EMBL" id="KAJ3567178.1"/>
    </source>
</evidence>